<reference evidence="1 2" key="1">
    <citation type="journal article" date="2018" name="PLoS Genet.">
        <title>Population sequencing reveals clonal diversity and ancestral inbreeding in the grapevine cultivar Chardonnay.</title>
        <authorList>
            <person name="Roach M.J."/>
            <person name="Johnson D.L."/>
            <person name="Bohlmann J."/>
            <person name="van Vuuren H.J."/>
            <person name="Jones S.J."/>
            <person name="Pretorius I.S."/>
            <person name="Schmidt S.A."/>
            <person name="Borneman A.R."/>
        </authorList>
    </citation>
    <scope>NUCLEOTIDE SEQUENCE [LARGE SCALE GENOMIC DNA]</scope>
    <source>
        <strain evidence="2">cv. Chardonnay</strain>
        <tissue evidence="1">Leaf</tissue>
    </source>
</reference>
<dbReference type="EMBL" id="QGNW01002581">
    <property type="protein sequence ID" value="RVW17082.1"/>
    <property type="molecule type" value="Genomic_DNA"/>
</dbReference>
<protein>
    <submittedName>
        <fullName evidence="1">Uncharacterized protein</fullName>
    </submittedName>
</protein>
<organism evidence="1 2">
    <name type="scientific">Vitis vinifera</name>
    <name type="common">Grape</name>
    <dbReference type="NCBI Taxonomy" id="29760"/>
    <lineage>
        <taxon>Eukaryota</taxon>
        <taxon>Viridiplantae</taxon>
        <taxon>Streptophyta</taxon>
        <taxon>Embryophyta</taxon>
        <taxon>Tracheophyta</taxon>
        <taxon>Spermatophyta</taxon>
        <taxon>Magnoliopsida</taxon>
        <taxon>eudicotyledons</taxon>
        <taxon>Gunneridae</taxon>
        <taxon>Pentapetalae</taxon>
        <taxon>rosids</taxon>
        <taxon>Vitales</taxon>
        <taxon>Vitaceae</taxon>
        <taxon>Viteae</taxon>
        <taxon>Vitis</taxon>
    </lineage>
</organism>
<accession>A0A438C1G1</accession>
<dbReference type="AlphaFoldDB" id="A0A438C1G1"/>
<sequence>MDPYHCPFTFSLLTRLIHCLVDRIMEIIGCPFVAVGDDTVVWVVGGGWGGWVCGKFWNPSFFQVDKLASFTEEAHRHLWHCAPRDPEQLRHFRSMLLSGTQHGELFVGWHSYIGIGC</sequence>
<name>A0A438C1G1_VITVI</name>
<evidence type="ECO:0000313" key="1">
    <source>
        <dbReference type="EMBL" id="RVW17082.1"/>
    </source>
</evidence>
<dbReference type="Proteomes" id="UP000288805">
    <property type="component" value="Unassembled WGS sequence"/>
</dbReference>
<gene>
    <name evidence="1" type="ORF">CK203_076001</name>
</gene>
<evidence type="ECO:0000313" key="2">
    <source>
        <dbReference type="Proteomes" id="UP000288805"/>
    </source>
</evidence>
<comment type="caution">
    <text evidence="1">The sequence shown here is derived from an EMBL/GenBank/DDBJ whole genome shotgun (WGS) entry which is preliminary data.</text>
</comment>
<proteinExistence type="predicted"/>